<dbReference type="Proteomes" id="UP000248889">
    <property type="component" value="Unassembled WGS sequence"/>
</dbReference>
<gene>
    <name evidence="2" type="ORF">DN069_18050</name>
</gene>
<evidence type="ECO:0000313" key="3">
    <source>
        <dbReference type="Proteomes" id="UP000248889"/>
    </source>
</evidence>
<dbReference type="EMBL" id="QKYN01000070">
    <property type="protein sequence ID" value="RAG84162.1"/>
    <property type="molecule type" value="Genomic_DNA"/>
</dbReference>
<keyword evidence="3" id="KW-1185">Reference proteome</keyword>
<accession>A0A2X0IGJ3</accession>
<name>A0A2X0IGJ3_9ACTN</name>
<dbReference type="InterPro" id="IPR025339">
    <property type="entry name" value="DUF4245"/>
</dbReference>
<reference evidence="2 3" key="1">
    <citation type="submission" date="2018-06" db="EMBL/GenBank/DDBJ databases">
        <title>Streptacidiphilus pinicola sp. nov., isolated from pine grove soil.</title>
        <authorList>
            <person name="Roh S.G."/>
            <person name="Park S."/>
            <person name="Kim M.-K."/>
            <person name="Yun B.-R."/>
            <person name="Park J."/>
            <person name="Kim M.J."/>
            <person name="Kim Y.S."/>
            <person name="Kim S.B."/>
        </authorList>
    </citation>
    <scope>NUCLEOTIDE SEQUENCE [LARGE SCALE GENOMIC DNA]</scope>
    <source>
        <strain evidence="2 3">MMS16-CNU450</strain>
    </source>
</reference>
<sequence>MAAKSVRDMVLSLAAVLAAGIVIYLFIPHSGGNGVRPVQYQDSVVSARRAAPYPLLAPQGLPSGWNATSVNFDGSNPGAAVWTLGFIDPAGQYVAIQQSNAPADSVIHDATLDGQKTSATTTVDGTVWTNYQGSRYQAIVLKGAKGTTVVFGTETFAKLGDFAAKLTDH</sequence>
<dbReference type="Pfam" id="PF14030">
    <property type="entry name" value="DUF4245"/>
    <property type="match status" value="1"/>
</dbReference>
<protein>
    <submittedName>
        <fullName evidence="2">DUF4245 domain-containing protein</fullName>
    </submittedName>
</protein>
<dbReference type="OrthoDB" id="5146801at2"/>
<keyword evidence="1" id="KW-0812">Transmembrane</keyword>
<evidence type="ECO:0000256" key="1">
    <source>
        <dbReference type="SAM" id="Phobius"/>
    </source>
</evidence>
<evidence type="ECO:0000313" key="2">
    <source>
        <dbReference type="EMBL" id="RAG84162.1"/>
    </source>
</evidence>
<comment type="caution">
    <text evidence="2">The sequence shown here is derived from an EMBL/GenBank/DDBJ whole genome shotgun (WGS) entry which is preliminary data.</text>
</comment>
<dbReference type="AlphaFoldDB" id="A0A2X0IGJ3"/>
<feature type="transmembrane region" description="Helical" evidence="1">
    <location>
        <begin position="9"/>
        <end position="27"/>
    </location>
</feature>
<proteinExistence type="predicted"/>
<organism evidence="2 3">
    <name type="scientific">Streptacidiphilus pinicola</name>
    <dbReference type="NCBI Taxonomy" id="2219663"/>
    <lineage>
        <taxon>Bacteria</taxon>
        <taxon>Bacillati</taxon>
        <taxon>Actinomycetota</taxon>
        <taxon>Actinomycetes</taxon>
        <taxon>Kitasatosporales</taxon>
        <taxon>Streptomycetaceae</taxon>
        <taxon>Streptacidiphilus</taxon>
    </lineage>
</organism>
<keyword evidence="1" id="KW-1133">Transmembrane helix</keyword>
<keyword evidence="1" id="KW-0472">Membrane</keyword>